<feature type="region of interest" description="Disordered" evidence="1">
    <location>
        <begin position="73"/>
        <end position="93"/>
    </location>
</feature>
<reference evidence="2 3" key="1">
    <citation type="submission" date="2016-10" db="EMBL/GenBank/DDBJ databases">
        <title>Search of new enzymes for the oxidation of sulfur compounds.</title>
        <authorList>
            <person name="Novo A."/>
            <person name="Moreira I.S."/>
            <person name="Castro P.M."/>
        </authorList>
    </citation>
    <scope>NUCLEOTIDE SEQUENCE [LARGE SCALE GENOMIC DNA]</scope>
    <source>
        <strain evidence="2 3">A9</strain>
    </source>
</reference>
<feature type="region of interest" description="Disordered" evidence="1">
    <location>
        <begin position="174"/>
        <end position="239"/>
    </location>
</feature>
<name>A0AA94JEN0_9PSED</name>
<comment type="caution">
    <text evidence="2">The sequence shown here is derived from an EMBL/GenBank/DDBJ whole genome shotgun (WGS) entry which is preliminary data.</text>
</comment>
<proteinExistence type="predicted"/>
<evidence type="ECO:0000313" key="2">
    <source>
        <dbReference type="EMBL" id="RVD74417.1"/>
    </source>
</evidence>
<dbReference type="Proteomes" id="UP000288002">
    <property type="component" value="Unassembled WGS sequence"/>
</dbReference>
<feature type="compositionally biased region" description="Basic and acidic residues" evidence="1">
    <location>
        <begin position="22"/>
        <end position="33"/>
    </location>
</feature>
<sequence>MGHRVQRRAHVKDVLEALSAPGKHEHGEDDPRHPRTHHRRARLIAERGAGGDFFFLDPGVVDATCKGGRGVHRRRFPDPQKQGQAGHGNQRGNHVHQHWAVVVRHEELRHREANPGYQNRRPDFEHLAPPGKCPDQPERHQHREKWQLPTDHHRQLHLIQPGDLGQGDDRCAERAERHRGGVGNQRQTGRGQRRKTEADQNRPGHRHRCAEPGRAFKKRTEAEGDQQQLQTAVVGDPRQ</sequence>
<feature type="region of interest" description="Disordered" evidence="1">
    <location>
        <begin position="113"/>
        <end position="144"/>
    </location>
</feature>
<feature type="region of interest" description="Disordered" evidence="1">
    <location>
        <begin position="18"/>
        <end position="39"/>
    </location>
</feature>
<accession>A0AA94JEN0</accession>
<feature type="compositionally biased region" description="Basic and acidic residues" evidence="1">
    <location>
        <begin position="135"/>
        <end position="144"/>
    </location>
</feature>
<gene>
    <name evidence="2" type="ORF">A9HBioS_5657</name>
</gene>
<dbReference type="EMBL" id="MKWS01000035">
    <property type="protein sequence ID" value="RVD74417.1"/>
    <property type="molecule type" value="Genomic_DNA"/>
</dbReference>
<evidence type="ECO:0000313" key="3">
    <source>
        <dbReference type="Proteomes" id="UP000288002"/>
    </source>
</evidence>
<evidence type="ECO:0000256" key="1">
    <source>
        <dbReference type="SAM" id="MobiDB-lite"/>
    </source>
</evidence>
<protein>
    <submittedName>
        <fullName evidence="2">Uncharacterized protein</fullName>
    </submittedName>
</protein>
<organism evidence="2 3">
    <name type="scientific">Pseudomonas koreensis</name>
    <dbReference type="NCBI Taxonomy" id="198620"/>
    <lineage>
        <taxon>Bacteria</taxon>
        <taxon>Pseudomonadati</taxon>
        <taxon>Pseudomonadota</taxon>
        <taxon>Gammaproteobacteria</taxon>
        <taxon>Pseudomonadales</taxon>
        <taxon>Pseudomonadaceae</taxon>
        <taxon>Pseudomonas</taxon>
    </lineage>
</organism>
<dbReference type="AlphaFoldDB" id="A0AA94JEN0"/>